<dbReference type="SUPFAM" id="SSF48239">
    <property type="entry name" value="Terpenoid cyclases/Protein prenyltransferases"/>
    <property type="match status" value="1"/>
</dbReference>
<reference evidence="4 5" key="1">
    <citation type="journal article" date="2021" name="BMC Genomics">
        <title>Datura genome reveals duplications of psychoactive alkaloid biosynthetic genes and high mutation rate following tissue culture.</title>
        <authorList>
            <person name="Rajewski A."/>
            <person name="Carter-House D."/>
            <person name="Stajich J."/>
            <person name="Litt A."/>
        </authorList>
    </citation>
    <scope>NUCLEOTIDE SEQUENCE [LARGE SCALE GENOMIC DNA]</scope>
    <source>
        <strain evidence="4">AR-01</strain>
    </source>
</reference>
<dbReference type="Gene3D" id="1.50.10.130">
    <property type="entry name" value="Terpene synthase, N-terminal domain"/>
    <property type="match status" value="1"/>
</dbReference>
<dbReference type="InterPro" id="IPR036965">
    <property type="entry name" value="Terpene_synth_N_sf"/>
</dbReference>
<dbReference type="InterPro" id="IPR050148">
    <property type="entry name" value="Terpene_synthase-like"/>
</dbReference>
<dbReference type="InterPro" id="IPR008930">
    <property type="entry name" value="Terpenoid_cyclase/PrenylTrfase"/>
</dbReference>
<gene>
    <name evidence="4" type="primary">TPS5_4</name>
    <name evidence="4" type="ORF">HAX54_036783</name>
</gene>
<comment type="caution">
    <text evidence="4">The sequence shown here is derived from an EMBL/GenBank/DDBJ whole genome shotgun (WGS) entry which is preliminary data.</text>
</comment>
<dbReference type="PANTHER" id="PTHR31225">
    <property type="entry name" value="OS04G0344100 PROTEIN-RELATED"/>
    <property type="match status" value="1"/>
</dbReference>
<dbReference type="SUPFAM" id="SSF48576">
    <property type="entry name" value="Terpenoid synthases"/>
    <property type="match status" value="1"/>
</dbReference>
<dbReference type="InterPro" id="IPR044814">
    <property type="entry name" value="Terpene_cyclase_plant_C1"/>
</dbReference>
<dbReference type="EMBL" id="JACEIK010000049">
    <property type="protein sequence ID" value="MCD7447964.1"/>
    <property type="molecule type" value="Genomic_DNA"/>
</dbReference>
<dbReference type="SFLD" id="SFLDG01019">
    <property type="entry name" value="Terpene_Cyclase_Like_1_C_Termi"/>
    <property type="match status" value="1"/>
</dbReference>
<evidence type="ECO:0000313" key="5">
    <source>
        <dbReference type="Proteomes" id="UP000823775"/>
    </source>
</evidence>
<protein>
    <submittedName>
        <fullName evidence="4">Sesquithujene synthase A</fullName>
    </submittedName>
</protein>
<evidence type="ECO:0000256" key="2">
    <source>
        <dbReference type="ARBA" id="ARBA00022723"/>
    </source>
</evidence>
<evidence type="ECO:0000256" key="1">
    <source>
        <dbReference type="ARBA" id="ARBA00004721"/>
    </source>
</evidence>
<organism evidence="4 5">
    <name type="scientific">Datura stramonium</name>
    <name type="common">Jimsonweed</name>
    <name type="synonym">Common thornapple</name>
    <dbReference type="NCBI Taxonomy" id="4076"/>
    <lineage>
        <taxon>Eukaryota</taxon>
        <taxon>Viridiplantae</taxon>
        <taxon>Streptophyta</taxon>
        <taxon>Embryophyta</taxon>
        <taxon>Tracheophyta</taxon>
        <taxon>Spermatophyta</taxon>
        <taxon>Magnoliopsida</taxon>
        <taxon>eudicotyledons</taxon>
        <taxon>Gunneridae</taxon>
        <taxon>Pentapetalae</taxon>
        <taxon>asterids</taxon>
        <taxon>lamiids</taxon>
        <taxon>Solanales</taxon>
        <taxon>Solanaceae</taxon>
        <taxon>Solanoideae</taxon>
        <taxon>Datureae</taxon>
        <taxon>Datura</taxon>
    </lineage>
</organism>
<keyword evidence="2" id="KW-0479">Metal-binding</keyword>
<dbReference type="Pfam" id="PF03936">
    <property type="entry name" value="Terpene_synth_C"/>
    <property type="match status" value="1"/>
</dbReference>
<dbReference type="Gene3D" id="1.10.600.10">
    <property type="entry name" value="Farnesyl Diphosphate Synthase"/>
    <property type="match status" value="1"/>
</dbReference>
<evidence type="ECO:0000313" key="4">
    <source>
        <dbReference type="EMBL" id="MCD7447964.1"/>
    </source>
</evidence>
<dbReference type="SFLD" id="SFLDS00005">
    <property type="entry name" value="Isoprenoid_Synthase_Type_I"/>
    <property type="match status" value="1"/>
</dbReference>
<proteinExistence type="predicted"/>
<evidence type="ECO:0000259" key="3">
    <source>
        <dbReference type="Pfam" id="PF03936"/>
    </source>
</evidence>
<dbReference type="CDD" id="cd00684">
    <property type="entry name" value="Terpene_cyclase_plant_C1"/>
    <property type="match status" value="1"/>
</dbReference>
<keyword evidence="5" id="KW-1185">Reference proteome</keyword>
<dbReference type="InterPro" id="IPR005630">
    <property type="entry name" value="Terpene_synthase_metal-bd"/>
</dbReference>
<dbReference type="InterPro" id="IPR008949">
    <property type="entry name" value="Isoprenoid_synthase_dom_sf"/>
</dbReference>
<dbReference type="InterPro" id="IPR034741">
    <property type="entry name" value="Terpene_cyclase-like_1_C"/>
</dbReference>
<name>A0ABS8RMD4_DATST</name>
<accession>A0ABS8RMD4</accession>
<comment type="pathway">
    <text evidence="1">Secondary metabolite biosynthesis; terpenoid biosynthesis.</text>
</comment>
<dbReference type="Proteomes" id="UP000823775">
    <property type="component" value="Unassembled WGS sequence"/>
</dbReference>
<sequence length="425" mass="49653">MNENCNMKQSICNDTKGLLELYEASFLSIENETTLRNPTISTLGHLKSYVDHNQYCGEDEENIMVELVVHALELPRHWMMPRLETEWYISIYERMPNANPLMLELAKLDFNIVQETHQQDLRILSRWWKKTGLAEKLIFSRDILVENLIWGVGALFEPQHSNFRRMITKVIVFISIIDDIYDVYGSLNELELFTHAVERWDIKAMEQLPDYMQVCYLALFNTINEVAYEVLKDQGINVLPYLTKSWADLCKSYLQEARWYHSGYKPSLEEYMDNAWMSIAVPMVLVHALFLVDNPITKEALDSLSNYPDIIRCSATIFRFTDDLGTSSDELKRGDVLKSIQCYMNEKDTSEEEAREHINFLIKETWELMNTTQRKKSLFSETFVGIAKDITRTAHFMYLHTDIKNSISKILFEPIIIPDVPLVPK</sequence>
<dbReference type="PANTHER" id="PTHR31225:SF83">
    <property type="entry name" value="(R)-LINALOOL SYNTHASE TPS5, CHLOROPLASTIC"/>
    <property type="match status" value="1"/>
</dbReference>
<feature type="domain" description="Terpene synthase metal-binding" evidence="3">
    <location>
        <begin position="129"/>
        <end position="367"/>
    </location>
</feature>